<accession>A0A9N7YB15</accession>
<comment type="caution">
    <text evidence="2">The sequence shown here is derived from an EMBL/GenBank/DDBJ whole genome shotgun (WGS) entry which is preliminary data.</text>
</comment>
<sequence>MVGPELQGTERAVSRGERDSDERAQRDHWFGRDAAGIQSEFRSPLPPAPCTSPPSCVLPGTFAPRPGLIHLAAPLRPGELKALFITEKPGGAVLGSRRVDLLHRSVPAWTPVVDGETGTQNTVHLPTARSNILPSDPTHVVHPTPALGSQDNMRPQKEWIGSGPNRGNRLPHLSYLPMNEALSAEE</sequence>
<evidence type="ECO:0000313" key="2">
    <source>
        <dbReference type="EMBL" id="CAB1417799.1"/>
    </source>
</evidence>
<dbReference type="Proteomes" id="UP001153269">
    <property type="component" value="Unassembled WGS sequence"/>
</dbReference>
<feature type="region of interest" description="Disordered" evidence="1">
    <location>
        <begin position="130"/>
        <end position="173"/>
    </location>
</feature>
<evidence type="ECO:0000313" key="3">
    <source>
        <dbReference type="Proteomes" id="UP001153269"/>
    </source>
</evidence>
<dbReference type="EMBL" id="CADEAL010000285">
    <property type="protein sequence ID" value="CAB1417799.1"/>
    <property type="molecule type" value="Genomic_DNA"/>
</dbReference>
<reference evidence="2" key="1">
    <citation type="submission" date="2020-03" db="EMBL/GenBank/DDBJ databases">
        <authorList>
            <person name="Weist P."/>
        </authorList>
    </citation>
    <scope>NUCLEOTIDE SEQUENCE</scope>
</reference>
<evidence type="ECO:0000256" key="1">
    <source>
        <dbReference type="SAM" id="MobiDB-lite"/>
    </source>
</evidence>
<keyword evidence="3" id="KW-1185">Reference proteome</keyword>
<proteinExistence type="predicted"/>
<feature type="compositionally biased region" description="Basic and acidic residues" evidence="1">
    <location>
        <begin position="12"/>
        <end position="31"/>
    </location>
</feature>
<protein>
    <submittedName>
        <fullName evidence="2">Uncharacterized protein</fullName>
    </submittedName>
</protein>
<name>A0A9N7YB15_PLEPL</name>
<feature type="region of interest" description="Disordered" evidence="1">
    <location>
        <begin position="1"/>
        <end position="32"/>
    </location>
</feature>
<dbReference type="AlphaFoldDB" id="A0A9N7YB15"/>
<organism evidence="2 3">
    <name type="scientific">Pleuronectes platessa</name>
    <name type="common">European plaice</name>
    <dbReference type="NCBI Taxonomy" id="8262"/>
    <lineage>
        <taxon>Eukaryota</taxon>
        <taxon>Metazoa</taxon>
        <taxon>Chordata</taxon>
        <taxon>Craniata</taxon>
        <taxon>Vertebrata</taxon>
        <taxon>Euteleostomi</taxon>
        <taxon>Actinopterygii</taxon>
        <taxon>Neopterygii</taxon>
        <taxon>Teleostei</taxon>
        <taxon>Neoteleostei</taxon>
        <taxon>Acanthomorphata</taxon>
        <taxon>Carangaria</taxon>
        <taxon>Pleuronectiformes</taxon>
        <taxon>Pleuronectoidei</taxon>
        <taxon>Pleuronectidae</taxon>
        <taxon>Pleuronectes</taxon>
    </lineage>
</organism>
<gene>
    <name evidence="2" type="ORF">PLEPLA_LOCUS5618</name>
</gene>